<feature type="region of interest" description="Disordered" evidence="1">
    <location>
        <begin position="43"/>
        <end position="84"/>
    </location>
</feature>
<gene>
    <name evidence="2" type="ORF">RNA01_13110</name>
</gene>
<dbReference type="AlphaFoldDB" id="A0A512HG07"/>
<accession>A0A512HG07</accession>
<sequence>MRAAIRMSLAHTGADLGIALRRALAGSLARQVAQIRAMETATDGIPDAGTHEALTQTEAQWPNDAAGQDLRGANGLHGRGGQAR</sequence>
<evidence type="ECO:0000313" key="2">
    <source>
        <dbReference type="EMBL" id="GEO84379.1"/>
    </source>
</evidence>
<name>A0A512HG07_9HYPH</name>
<evidence type="ECO:0000256" key="1">
    <source>
        <dbReference type="SAM" id="MobiDB-lite"/>
    </source>
</evidence>
<dbReference type="RefSeq" id="WP_147179171.1">
    <property type="nucleotide sequence ID" value="NZ_BJZP01000005.1"/>
</dbReference>
<comment type="caution">
    <text evidence="2">The sequence shown here is derived from an EMBL/GenBank/DDBJ whole genome shotgun (WGS) entry which is preliminary data.</text>
</comment>
<keyword evidence="3" id="KW-1185">Reference proteome</keyword>
<proteinExistence type="predicted"/>
<evidence type="ECO:0000313" key="3">
    <source>
        <dbReference type="Proteomes" id="UP000321717"/>
    </source>
</evidence>
<dbReference type="Proteomes" id="UP000321717">
    <property type="component" value="Unassembled WGS sequence"/>
</dbReference>
<organism evidence="2 3">
    <name type="scientific">Ciceribacter naphthalenivorans</name>
    <dbReference type="NCBI Taxonomy" id="1118451"/>
    <lineage>
        <taxon>Bacteria</taxon>
        <taxon>Pseudomonadati</taxon>
        <taxon>Pseudomonadota</taxon>
        <taxon>Alphaproteobacteria</taxon>
        <taxon>Hyphomicrobiales</taxon>
        <taxon>Rhizobiaceae</taxon>
        <taxon>Ciceribacter</taxon>
    </lineage>
</organism>
<protein>
    <submittedName>
        <fullName evidence="2">Uncharacterized protein</fullName>
    </submittedName>
</protein>
<dbReference type="EMBL" id="BJZP01000005">
    <property type="protein sequence ID" value="GEO84379.1"/>
    <property type="molecule type" value="Genomic_DNA"/>
</dbReference>
<feature type="compositionally biased region" description="Gly residues" evidence="1">
    <location>
        <begin position="75"/>
        <end position="84"/>
    </location>
</feature>
<reference evidence="2 3" key="1">
    <citation type="submission" date="2019-07" db="EMBL/GenBank/DDBJ databases">
        <title>Whole genome shotgun sequence of Rhizobium naphthalenivorans NBRC 107585.</title>
        <authorList>
            <person name="Hosoyama A."/>
            <person name="Uohara A."/>
            <person name="Ohji S."/>
            <person name="Ichikawa N."/>
        </authorList>
    </citation>
    <scope>NUCLEOTIDE SEQUENCE [LARGE SCALE GENOMIC DNA]</scope>
    <source>
        <strain evidence="2 3">NBRC 107585</strain>
    </source>
</reference>